<name>A0A9P6JUB6_9AGAR</name>
<dbReference type="GO" id="GO:0005506">
    <property type="term" value="F:iron ion binding"/>
    <property type="evidence" value="ECO:0007669"/>
    <property type="project" value="InterPro"/>
</dbReference>
<evidence type="ECO:0000313" key="15">
    <source>
        <dbReference type="Proteomes" id="UP000807306"/>
    </source>
</evidence>
<comment type="cofactor">
    <cofactor evidence="1 13">
        <name>heme</name>
        <dbReference type="ChEBI" id="CHEBI:30413"/>
    </cofactor>
</comment>
<accession>A0A9P6JUB6</accession>
<dbReference type="AlphaFoldDB" id="A0A9P6JUB6"/>
<evidence type="ECO:0000256" key="12">
    <source>
        <dbReference type="ARBA" id="ARBA00023136"/>
    </source>
</evidence>
<evidence type="ECO:0000256" key="9">
    <source>
        <dbReference type="ARBA" id="ARBA00023002"/>
    </source>
</evidence>
<dbReference type="CDD" id="cd11069">
    <property type="entry name" value="CYP_FUM15-like"/>
    <property type="match status" value="1"/>
</dbReference>
<dbReference type="Proteomes" id="UP000807306">
    <property type="component" value="Unassembled WGS sequence"/>
</dbReference>
<dbReference type="Pfam" id="PF00067">
    <property type="entry name" value="p450"/>
    <property type="match status" value="1"/>
</dbReference>
<keyword evidence="15" id="KW-1185">Reference proteome</keyword>
<evidence type="ECO:0000256" key="5">
    <source>
        <dbReference type="ARBA" id="ARBA00022617"/>
    </source>
</evidence>
<comment type="similarity">
    <text evidence="4">Belongs to the cytochrome P450 family.</text>
</comment>
<dbReference type="GO" id="GO:0016020">
    <property type="term" value="C:membrane"/>
    <property type="evidence" value="ECO:0007669"/>
    <property type="project" value="UniProtKB-SubCell"/>
</dbReference>
<keyword evidence="5 13" id="KW-0349">Heme</keyword>
<dbReference type="InterPro" id="IPR036396">
    <property type="entry name" value="Cyt_P450_sf"/>
</dbReference>
<comment type="subcellular location">
    <subcellularLocation>
        <location evidence="2">Membrane</location>
    </subcellularLocation>
</comment>
<comment type="pathway">
    <text evidence="3">Secondary metabolite biosynthesis; terpenoid biosynthesis.</text>
</comment>
<gene>
    <name evidence="14" type="ORF">CPB83DRAFT_845031</name>
</gene>
<evidence type="ECO:0000256" key="13">
    <source>
        <dbReference type="PIRSR" id="PIRSR602403-1"/>
    </source>
</evidence>
<dbReference type="SUPFAM" id="SSF48264">
    <property type="entry name" value="Cytochrome P450"/>
    <property type="match status" value="1"/>
</dbReference>
<protein>
    <submittedName>
        <fullName evidence="14">Cytochrome P450</fullName>
    </submittedName>
</protein>
<keyword evidence="12" id="KW-0472">Membrane</keyword>
<dbReference type="GO" id="GO:0020037">
    <property type="term" value="F:heme binding"/>
    <property type="evidence" value="ECO:0007669"/>
    <property type="project" value="InterPro"/>
</dbReference>
<evidence type="ECO:0000256" key="11">
    <source>
        <dbReference type="ARBA" id="ARBA00023033"/>
    </source>
</evidence>
<keyword evidence="7 13" id="KW-0479">Metal-binding</keyword>
<evidence type="ECO:0000256" key="8">
    <source>
        <dbReference type="ARBA" id="ARBA00022989"/>
    </source>
</evidence>
<evidence type="ECO:0000256" key="10">
    <source>
        <dbReference type="ARBA" id="ARBA00023004"/>
    </source>
</evidence>
<dbReference type="EMBL" id="MU157827">
    <property type="protein sequence ID" value="KAF9534062.1"/>
    <property type="molecule type" value="Genomic_DNA"/>
</dbReference>
<keyword evidence="10 13" id="KW-0408">Iron</keyword>
<dbReference type="GO" id="GO:0004497">
    <property type="term" value="F:monooxygenase activity"/>
    <property type="evidence" value="ECO:0007669"/>
    <property type="project" value="UniProtKB-KW"/>
</dbReference>
<evidence type="ECO:0000256" key="3">
    <source>
        <dbReference type="ARBA" id="ARBA00004721"/>
    </source>
</evidence>
<dbReference type="GO" id="GO:0016705">
    <property type="term" value="F:oxidoreductase activity, acting on paired donors, with incorporation or reduction of molecular oxygen"/>
    <property type="evidence" value="ECO:0007669"/>
    <property type="project" value="InterPro"/>
</dbReference>
<keyword evidence="9" id="KW-0560">Oxidoreductase</keyword>
<sequence length="540" mass="60834">MHLVFQLFGGFVAALLAYFVSKLVKIAYREWNSPLKVLPGPSNPSFLYGNMKQIWDAEASELHEKWTKEFGSTLRYQSFLGMSRLYTTDTKALNHMLMNSNIYQKPEGARFNLTELLGPGVLVVEGDKHRQQRKVMNPAFGASQIRELTEIFVEKAVLMRDIWLEESQKPENKGRIDVLSWLSRMTLDVIGLAGFNYHFNALTNDPEQNELNQAFSQIFRARSRMSLVNLGRTLFPSLRYILPNMEKDTKVARRTMARIGDKLLRDSRTALSSETSKGDKSSSRSRDLLSLLMKANLGTDLSQSMSDEDVLAQVPTFLVAGHETTSTATTWALFALTQAPLVQAKLREELLTVSTDNPTMDELNALPYLDAVVRETLRLHAPVTAAIRMAVQDDVLPLGQPVIGANGEMIDRILITKGQTMLLPILAMNRAESIWGEDARQFKPERWTESKTPESVSTIPGVWGNLMTFIGGPRACIGYRFSLVEMKALLFTLIRAFEFELAVPAEDIRKKTSIVQRPLVASEKEKGHQMPLRLKPITRV</sequence>
<evidence type="ECO:0000256" key="7">
    <source>
        <dbReference type="ARBA" id="ARBA00022723"/>
    </source>
</evidence>
<evidence type="ECO:0000313" key="14">
    <source>
        <dbReference type="EMBL" id="KAF9534062.1"/>
    </source>
</evidence>
<dbReference type="InterPro" id="IPR001128">
    <property type="entry name" value="Cyt_P450"/>
</dbReference>
<dbReference type="OrthoDB" id="1470350at2759"/>
<keyword evidence="8" id="KW-1133">Transmembrane helix</keyword>
<dbReference type="PRINTS" id="PR00385">
    <property type="entry name" value="P450"/>
</dbReference>
<dbReference type="PANTHER" id="PTHR24305">
    <property type="entry name" value="CYTOCHROME P450"/>
    <property type="match status" value="1"/>
</dbReference>
<keyword evidence="11" id="KW-0503">Monooxygenase</keyword>
<dbReference type="InterPro" id="IPR050121">
    <property type="entry name" value="Cytochrome_P450_monoxygenase"/>
</dbReference>
<evidence type="ECO:0000256" key="4">
    <source>
        <dbReference type="ARBA" id="ARBA00010617"/>
    </source>
</evidence>
<evidence type="ECO:0000256" key="1">
    <source>
        <dbReference type="ARBA" id="ARBA00001971"/>
    </source>
</evidence>
<evidence type="ECO:0000256" key="2">
    <source>
        <dbReference type="ARBA" id="ARBA00004370"/>
    </source>
</evidence>
<feature type="binding site" description="axial binding residue" evidence="13">
    <location>
        <position position="476"/>
    </location>
    <ligand>
        <name>heme</name>
        <dbReference type="ChEBI" id="CHEBI:30413"/>
    </ligand>
    <ligandPart>
        <name>Fe</name>
        <dbReference type="ChEBI" id="CHEBI:18248"/>
    </ligandPart>
</feature>
<dbReference type="InterPro" id="IPR002403">
    <property type="entry name" value="Cyt_P450_E_grp-IV"/>
</dbReference>
<keyword evidence="6" id="KW-0812">Transmembrane</keyword>
<reference evidence="14" key="1">
    <citation type="submission" date="2020-11" db="EMBL/GenBank/DDBJ databases">
        <authorList>
            <consortium name="DOE Joint Genome Institute"/>
            <person name="Ahrendt S."/>
            <person name="Riley R."/>
            <person name="Andreopoulos W."/>
            <person name="Labutti K."/>
            <person name="Pangilinan J."/>
            <person name="Ruiz-Duenas F.J."/>
            <person name="Barrasa J.M."/>
            <person name="Sanchez-Garcia M."/>
            <person name="Camarero S."/>
            <person name="Miyauchi S."/>
            <person name="Serrano A."/>
            <person name="Linde D."/>
            <person name="Babiker R."/>
            <person name="Drula E."/>
            <person name="Ayuso-Fernandez I."/>
            <person name="Pacheco R."/>
            <person name="Padilla G."/>
            <person name="Ferreira P."/>
            <person name="Barriuso J."/>
            <person name="Kellner H."/>
            <person name="Castanera R."/>
            <person name="Alfaro M."/>
            <person name="Ramirez L."/>
            <person name="Pisabarro A.G."/>
            <person name="Kuo A."/>
            <person name="Tritt A."/>
            <person name="Lipzen A."/>
            <person name="He G."/>
            <person name="Yan M."/>
            <person name="Ng V."/>
            <person name="Cullen D."/>
            <person name="Martin F."/>
            <person name="Rosso M.-N."/>
            <person name="Henrissat B."/>
            <person name="Hibbett D."/>
            <person name="Martinez A.T."/>
            <person name="Grigoriev I.V."/>
        </authorList>
    </citation>
    <scope>NUCLEOTIDE SEQUENCE</scope>
    <source>
        <strain evidence="14">CBS 506.95</strain>
    </source>
</reference>
<dbReference type="PRINTS" id="PR00465">
    <property type="entry name" value="EP450IV"/>
</dbReference>
<dbReference type="PANTHER" id="PTHR24305:SF166">
    <property type="entry name" value="CYTOCHROME P450 12A4, MITOCHONDRIAL-RELATED"/>
    <property type="match status" value="1"/>
</dbReference>
<comment type="caution">
    <text evidence="14">The sequence shown here is derived from an EMBL/GenBank/DDBJ whole genome shotgun (WGS) entry which is preliminary data.</text>
</comment>
<organism evidence="14 15">
    <name type="scientific">Crepidotus variabilis</name>
    <dbReference type="NCBI Taxonomy" id="179855"/>
    <lineage>
        <taxon>Eukaryota</taxon>
        <taxon>Fungi</taxon>
        <taxon>Dikarya</taxon>
        <taxon>Basidiomycota</taxon>
        <taxon>Agaricomycotina</taxon>
        <taxon>Agaricomycetes</taxon>
        <taxon>Agaricomycetidae</taxon>
        <taxon>Agaricales</taxon>
        <taxon>Agaricineae</taxon>
        <taxon>Crepidotaceae</taxon>
        <taxon>Crepidotus</taxon>
    </lineage>
</organism>
<evidence type="ECO:0000256" key="6">
    <source>
        <dbReference type="ARBA" id="ARBA00022692"/>
    </source>
</evidence>
<proteinExistence type="inferred from homology"/>
<dbReference type="Gene3D" id="1.10.630.10">
    <property type="entry name" value="Cytochrome P450"/>
    <property type="match status" value="1"/>
</dbReference>